<name>A0A2N5M2Q8_9BACI</name>
<dbReference type="PANTHER" id="PTHR42951:SF4">
    <property type="entry name" value="ACYL-COENZYME A THIOESTERASE MBLAC2"/>
    <property type="match status" value="1"/>
</dbReference>
<evidence type="ECO:0000313" key="3">
    <source>
        <dbReference type="Proteomes" id="UP000234748"/>
    </source>
</evidence>
<sequence>MNNRMKIFKGSKHFRLKQVAEGVFAAISVPGTGSVGNAAIIDLGDSTLVVDTFTTIEAAEDLREAATFLTESPVSYVINTHWHSDHTSGNQVFTPDAQIISTFATREIMNTFGKSRLAQQLSNPEPIYQAIAEVEKNLQQETDKKLKRELQWENASDRLYMDSLPNMAYTLPTITFDEQMSIHGRVRTVHLLTYGGGHTQSDAFVYLPEEKIAIMGDLVLSKHHPVMIHANPYEWLTILDRVELLEVEMIVPGHGKVCSMKELREVKEYINDIVKLVEDAVQSEKSIDDISVPKAYEDWYFSTYFKSNLKKIHDLIKEQSLLRTAEKAPVS</sequence>
<dbReference type="InterPro" id="IPR036866">
    <property type="entry name" value="RibonucZ/Hydroxyglut_hydro"/>
</dbReference>
<accession>A0A2N5M2Q8</accession>
<reference evidence="2 3" key="1">
    <citation type="submission" date="2017-11" db="EMBL/GenBank/DDBJ databases">
        <title>Comparitive Functional Genomics of Dry Heat Resistant strains isolated from the Viking Spacecraft.</title>
        <authorList>
            <person name="Seuylemezian A."/>
            <person name="Cooper K."/>
            <person name="Vaishampayan P."/>
        </authorList>
    </citation>
    <scope>NUCLEOTIDE SEQUENCE [LARGE SCALE GENOMIC DNA]</scope>
    <source>
        <strain evidence="2 3">V1-29</strain>
    </source>
</reference>
<dbReference type="Pfam" id="PF00753">
    <property type="entry name" value="Lactamase_B"/>
    <property type="match status" value="1"/>
</dbReference>
<keyword evidence="2" id="KW-0378">Hydrolase</keyword>
<dbReference type="EMBL" id="PGUY01000054">
    <property type="protein sequence ID" value="PLT28648.1"/>
    <property type="molecule type" value="Genomic_DNA"/>
</dbReference>
<evidence type="ECO:0000259" key="1">
    <source>
        <dbReference type="SMART" id="SM00849"/>
    </source>
</evidence>
<feature type="domain" description="Metallo-beta-lactamase" evidence="1">
    <location>
        <begin position="35"/>
        <end position="254"/>
    </location>
</feature>
<comment type="caution">
    <text evidence="2">The sequence shown here is derived from an EMBL/GenBank/DDBJ whole genome shotgun (WGS) entry which is preliminary data.</text>
</comment>
<dbReference type="InterPro" id="IPR050855">
    <property type="entry name" value="NDM-1-like"/>
</dbReference>
<dbReference type="SMART" id="SM00849">
    <property type="entry name" value="Lactamase_B"/>
    <property type="match status" value="1"/>
</dbReference>
<protein>
    <submittedName>
        <fullName evidence="2">MBL fold metallo-hydrolase</fullName>
    </submittedName>
</protein>
<organism evidence="2 3">
    <name type="scientific">Peribacillus deserti</name>
    <dbReference type="NCBI Taxonomy" id="673318"/>
    <lineage>
        <taxon>Bacteria</taxon>
        <taxon>Bacillati</taxon>
        <taxon>Bacillota</taxon>
        <taxon>Bacilli</taxon>
        <taxon>Bacillales</taxon>
        <taxon>Bacillaceae</taxon>
        <taxon>Peribacillus</taxon>
    </lineage>
</organism>
<dbReference type="Gene3D" id="3.60.15.10">
    <property type="entry name" value="Ribonuclease Z/Hydroxyacylglutathione hydrolase-like"/>
    <property type="match status" value="1"/>
</dbReference>
<dbReference type="InterPro" id="IPR001279">
    <property type="entry name" value="Metallo-B-lactamas"/>
</dbReference>
<proteinExistence type="predicted"/>
<dbReference type="GO" id="GO:0016787">
    <property type="term" value="F:hydrolase activity"/>
    <property type="evidence" value="ECO:0007669"/>
    <property type="project" value="UniProtKB-KW"/>
</dbReference>
<dbReference type="RefSeq" id="WP_101644422.1">
    <property type="nucleotide sequence ID" value="NZ_PGUY01000054.1"/>
</dbReference>
<gene>
    <name evidence="2" type="ORF">CUU66_17255</name>
</gene>
<dbReference type="PANTHER" id="PTHR42951">
    <property type="entry name" value="METALLO-BETA-LACTAMASE DOMAIN-CONTAINING"/>
    <property type="match status" value="1"/>
</dbReference>
<dbReference type="SUPFAM" id="SSF56281">
    <property type="entry name" value="Metallo-hydrolase/oxidoreductase"/>
    <property type="match status" value="1"/>
</dbReference>
<dbReference type="Proteomes" id="UP000234748">
    <property type="component" value="Unassembled WGS sequence"/>
</dbReference>
<keyword evidence="3" id="KW-1185">Reference proteome</keyword>
<dbReference type="OrthoDB" id="420651at2"/>
<dbReference type="AlphaFoldDB" id="A0A2N5M2Q8"/>
<evidence type="ECO:0000313" key="2">
    <source>
        <dbReference type="EMBL" id="PLT28648.1"/>
    </source>
</evidence>
<dbReference type="CDD" id="cd16282">
    <property type="entry name" value="metallo-hydrolase-like_MBL-fold"/>
    <property type="match status" value="1"/>
</dbReference>